<reference evidence="1" key="1">
    <citation type="journal article" date="2022" name="Syst. Appl. Microbiol.">
        <title>Natronocalculus amylovorans gen. nov., sp. nov., and Natranaeroarchaeum aerophilus sp. nov., dominant culturable amylolytic natronoarchaea from hypersaline soda lakes in southwestern Siberia.</title>
        <authorList>
            <person name="Sorokin D.Y."/>
            <person name="Elcheninov A.G."/>
            <person name="Khizhniak T.V."/>
            <person name="Koenen M."/>
            <person name="Bale N.J."/>
            <person name="Damste J.S.S."/>
            <person name="Kublanov I.V."/>
        </authorList>
    </citation>
    <scope>NUCLEOTIDE SEQUENCE</scope>
    <source>
        <strain evidence="1">AArc-St2</strain>
    </source>
</reference>
<dbReference type="Proteomes" id="UP001203207">
    <property type="component" value="Unassembled WGS sequence"/>
</dbReference>
<sequence length="94" mass="10378">MSEFDLDLRNAEDHLDEIPADEVVLGILNGTTPPEDWVKTVENGNVLVLAVEGDLNTLASGFAREIKDMGGELMHFRKFLIVSPPDVSINTDRL</sequence>
<accession>A0AAE3FX75</accession>
<dbReference type="AlphaFoldDB" id="A0AAE3FX75"/>
<organism evidence="1 2">
    <name type="scientific">Natronocalculus amylovorans</name>
    <dbReference type="NCBI Taxonomy" id="2917812"/>
    <lineage>
        <taxon>Archaea</taxon>
        <taxon>Methanobacteriati</taxon>
        <taxon>Methanobacteriota</taxon>
        <taxon>Stenosarchaea group</taxon>
        <taxon>Halobacteria</taxon>
        <taxon>Halobacteriales</taxon>
        <taxon>Haloferacaceae</taxon>
        <taxon>Natronocalculus</taxon>
    </lineage>
</organism>
<gene>
    <name evidence="1" type="ORF">AArcSt2_09770</name>
</gene>
<dbReference type="EMBL" id="JAKRVX010000003">
    <property type="protein sequence ID" value="MCL9817232.1"/>
    <property type="molecule type" value="Genomic_DNA"/>
</dbReference>
<dbReference type="RefSeq" id="WP_174653663.1">
    <property type="nucleotide sequence ID" value="NZ_JAKRVX010000003.1"/>
</dbReference>
<reference evidence="1" key="2">
    <citation type="submission" date="2022-02" db="EMBL/GenBank/DDBJ databases">
        <authorList>
            <person name="Elcheninov A.G."/>
            <person name="Sorokin D.Y."/>
            <person name="Kublanov I.V."/>
        </authorList>
    </citation>
    <scope>NUCLEOTIDE SEQUENCE</scope>
    <source>
        <strain evidence="1">AArc-St2</strain>
    </source>
</reference>
<evidence type="ECO:0000313" key="1">
    <source>
        <dbReference type="EMBL" id="MCL9817232.1"/>
    </source>
</evidence>
<dbReference type="Pfam" id="PF19091">
    <property type="entry name" value="DUF5779"/>
    <property type="match status" value="1"/>
</dbReference>
<comment type="caution">
    <text evidence="1">The sequence shown here is derived from an EMBL/GenBank/DDBJ whole genome shotgun (WGS) entry which is preliminary data.</text>
</comment>
<protein>
    <submittedName>
        <fullName evidence="1">DUF5779 family protein</fullName>
    </submittedName>
</protein>
<keyword evidence="2" id="KW-1185">Reference proteome</keyword>
<proteinExistence type="predicted"/>
<name>A0AAE3FX75_9EURY</name>
<dbReference type="InterPro" id="IPR043931">
    <property type="entry name" value="DUF5779"/>
</dbReference>
<evidence type="ECO:0000313" key="2">
    <source>
        <dbReference type="Proteomes" id="UP001203207"/>
    </source>
</evidence>